<gene>
    <name evidence="2" type="ORF">ACFPQ5_09665</name>
</gene>
<comment type="caution">
    <text evidence="2">The sequence shown here is derived from an EMBL/GenBank/DDBJ whole genome shotgun (WGS) entry which is preliminary data.</text>
</comment>
<dbReference type="EMBL" id="JBHSMR010000013">
    <property type="protein sequence ID" value="MFC5478454.1"/>
    <property type="molecule type" value="Genomic_DNA"/>
</dbReference>
<dbReference type="InterPro" id="IPR028098">
    <property type="entry name" value="Glyco_trans_4-like_N"/>
</dbReference>
<feature type="domain" description="Glycosyltransferase subfamily 4-like N-terminal" evidence="1">
    <location>
        <begin position="29"/>
        <end position="207"/>
    </location>
</feature>
<keyword evidence="3" id="KW-1185">Reference proteome</keyword>
<dbReference type="GO" id="GO:0016757">
    <property type="term" value="F:glycosyltransferase activity"/>
    <property type="evidence" value="ECO:0007669"/>
    <property type="project" value="UniProtKB-KW"/>
</dbReference>
<dbReference type="Pfam" id="PF13692">
    <property type="entry name" value="Glyco_trans_1_4"/>
    <property type="match status" value="1"/>
</dbReference>
<protein>
    <submittedName>
        <fullName evidence="2">Glycosyltransferase</fullName>
        <ecNumber evidence="2">2.4.-.-</ecNumber>
    </submittedName>
</protein>
<proteinExistence type="predicted"/>
<dbReference type="RefSeq" id="WP_379754176.1">
    <property type="nucleotide sequence ID" value="NZ_JBHSMR010000013.1"/>
</dbReference>
<evidence type="ECO:0000313" key="2">
    <source>
        <dbReference type="EMBL" id="MFC5478454.1"/>
    </source>
</evidence>
<dbReference type="Pfam" id="PF13439">
    <property type="entry name" value="Glyco_transf_4"/>
    <property type="match status" value="1"/>
</dbReference>
<reference evidence="3" key="1">
    <citation type="journal article" date="2019" name="Int. J. Syst. Evol. Microbiol.">
        <title>The Global Catalogue of Microorganisms (GCM) 10K type strain sequencing project: providing services to taxonomists for standard genome sequencing and annotation.</title>
        <authorList>
            <consortium name="The Broad Institute Genomics Platform"/>
            <consortium name="The Broad Institute Genome Sequencing Center for Infectious Disease"/>
            <person name="Wu L."/>
            <person name="Ma J."/>
        </authorList>
    </citation>
    <scope>NUCLEOTIDE SEQUENCE [LARGE SCALE GENOMIC DNA]</scope>
    <source>
        <strain evidence="3">CCUG 43111</strain>
    </source>
</reference>
<accession>A0ABW0MJQ1</accession>
<evidence type="ECO:0000259" key="1">
    <source>
        <dbReference type="Pfam" id="PF13439"/>
    </source>
</evidence>
<dbReference type="EC" id="2.4.-.-" evidence="2"/>
<evidence type="ECO:0000313" key="3">
    <source>
        <dbReference type="Proteomes" id="UP001596101"/>
    </source>
</evidence>
<sequence length="430" mass="45873">MGNRPLAAMSAAFAPPRLVAHVVNRLDDGGAGNGLLDLIAHMPGDRYRHAVLCLGEDGIYHADLREQGVEVIDLHRRGAAGAGRFNPGLVLRMVRTLRVLRPDVVHTRDLGGLEGQLAAALAGVRLRVHGEYGRDDGRAFGRDHEYGCEYGLAAAEPRRARPTSLLRRMLRPLVGHYIAASAEQERWLIEQVGAAPSRVSHISNGVDSLQFHPRLGPHATVGPEGFMRDDAFVIGSVGRMDDAKNDVTLVESFLRLISSPHAAHGRLRLLMVGDGPLRAECQAMLERAGAGHRAWLPGERLDTAQLMRAMDLMVLPALAEGKGKVLLEAMATGLPVVATSVGVHKELVQPGLTGILVPPLSPDVMAAAIADYCRIPEMGARHGARARGQVIAHHSLPAMARSYLAVYDGLAGGEPGPRPGSAAGQRGGAW</sequence>
<name>A0ABW0MJQ1_9BURK</name>
<organism evidence="2 3">
    <name type="scientific">Massilia suwonensis</name>
    <dbReference type="NCBI Taxonomy" id="648895"/>
    <lineage>
        <taxon>Bacteria</taxon>
        <taxon>Pseudomonadati</taxon>
        <taxon>Pseudomonadota</taxon>
        <taxon>Betaproteobacteria</taxon>
        <taxon>Burkholderiales</taxon>
        <taxon>Oxalobacteraceae</taxon>
        <taxon>Telluria group</taxon>
        <taxon>Massilia</taxon>
    </lineage>
</organism>
<dbReference type="PANTHER" id="PTHR45947:SF3">
    <property type="entry name" value="SULFOQUINOVOSYL TRANSFERASE SQD2"/>
    <property type="match status" value="1"/>
</dbReference>
<dbReference type="InterPro" id="IPR050194">
    <property type="entry name" value="Glycosyltransferase_grp1"/>
</dbReference>
<dbReference type="PANTHER" id="PTHR45947">
    <property type="entry name" value="SULFOQUINOVOSYL TRANSFERASE SQD2"/>
    <property type="match status" value="1"/>
</dbReference>
<dbReference type="SUPFAM" id="SSF53756">
    <property type="entry name" value="UDP-Glycosyltransferase/glycogen phosphorylase"/>
    <property type="match status" value="1"/>
</dbReference>
<dbReference type="Proteomes" id="UP001596101">
    <property type="component" value="Unassembled WGS sequence"/>
</dbReference>
<keyword evidence="2" id="KW-0328">Glycosyltransferase</keyword>
<keyword evidence="2" id="KW-0808">Transferase</keyword>
<dbReference type="Gene3D" id="3.40.50.2000">
    <property type="entry name" value="Glycogen Phosphorylase B"/>
    <property type="match status" value="2"/>
</dbReference>